<evidence type="ECO:0000313" key="1">
    <source>
        <dbReference type="EMBL" id="EEC58083.1"/>
    </source>
</evidence>
<dbReference type="STRING" id="483218.BACPEC_01068"/>
<dbReference type="HOGENOM" id="CLU_3149616_0_0_9"/>
<accession>B7AQW1</accession>
<evidence type="ECO:0000313" key="2">
    <source>
        <dbReference type="Proteomes" id="UP000003136"/>
    </source>
</evidence>
<sequence length="48" mass="6046">MNIYNCIMQIHIFYIYRYYFNFDKTLLNHSKHKLFFYILLPLYFTAVA</sequence>
<reference evidence="1 2" key="1">
    <citation type="submission" date="2008-11" db="EMBL/GenBank/DDBJ databases">
        <title>Draft genome sequence of Bacteroides pectinophilus (ATCC 43243).</title>
        <authorList>
            <person name="Sudarsanam P."/>
            <person name="Ley R."/>
            <person name="Guruge J."/>
            <person name="Turnbaugh P.J."/>
            <person name="Mahowald M."/>
            <person name="Liep D."/>
            <person name="Gordon J."/>
        </authorList>
    </citation>
    <scope>NUCLEOTIDE SEQUENCE [LARGE SCALE GENOMIC DNA]</scope>
    <source>
        <strain evidence="1 2">ATCC 43243</strain>
    </source>
</reference>
<gene>
    <name evidence="1" type="ORF">BACPEC_01068</name>
</gene>
<proteinExistence type="predicted"/>
<name>B7AQW1_9FIRM</name>
<dbReference type="AlphaFoldDB" id="B7AQW1"/>
<dbReference type="Proteomes" id="UP000003136">
    <property type="component" value="Unassembled WGS sequence"/>
</dbReference>
<dbReference type="EMBL" id="ABVQ01000035">
    <property type="protein sequence ID" value="EEC58083.1"/>
    <property type="molecule type" value="Genomic_DNA"/>
</dbReference>
<protein>
    <submittedName>
        <fullName evidence="1">Uncharacterized protein</fullName>
    </submittedName>
</protein>
<reference evidence="1 2" key="2">
    <citation type="submission" date="2008-11" db="EMBL/GenBank/DDBJ databases">
        <authorList>
            <person name="Fulton L."/>
            <person name="Clifton S."/>
            <person name="Fulton B."/>
            <person name="Xu J."/>
            <person name="Minx P."/>
            <person name="Pepin K.H."/>
            <person name="Johnson M."/>
            <person name="Bhonagiri V."/>
            <person name="Nash W.E."/>
            <person name="Mardis E.R."/>
            <person name="Wilson R.K."/>
        </authorList>
    </citation>
    <scope>NUCLEOTIDE SEQUENCE [LARGE SCALE GENOMIC DNA]</scope>
    <source>
        <strain evidence="1 2">ATCC 43243</strain>
    </source>
</reference>
<keyword evidence="2" id="KW-1185">Reference proteome</keyword>
<organism evidence="1 2">
    <name type="scientific">[Bacteroides] pectinophilus ATCC 43243</name>
    <dbReference type="NCBI Taxonomy" id="483218"/>
    <lineage>
        <taxon>Bacteria</taxon>
        <taxon>Bacillati</taxon>
        <taxon>Bacillota</taxon>
        <taxon>Clostridia</taxon>
        <taxon>Eubacteriales</taxon>
    </lineage>
</organism>
<comment type="caution">
    <text evidence="1">The sequence shown here is derived from an EMBL/GenBank/DDBJ whole genome shotgun (WGS) entry which is preliminary data.</text>
</comment>